<gene>
    <name evidence="1" type="ORF">J6TS1_19900</name>
</gene>
<organism evidence="1 2">
    <name type="scientific">Siminovitchia terrae</name>
    <name type="common">Bacillus terrae</name>
    <dbReference type="NCBI Taxonomy" id="1914933"/>
    <lineage>
        <taxon>Bacteria</taxon>
        <taxon>Bacillati</taxon>
        <taxon>Bacillota</taxon>
        <taxon>Bacilli</taxon>
        <taxon>Bacillales</taxon>
        <taxon>Bacillaceae</taxon>
        <taxon>Siminovitchia</taxon>
    </lineage>
</organism>
<dbReference type="InterPro" id="IPR035530">
    <property type="entry name" value="PBSX_XtrA"/>
</dbReference>
<protein>
    <submittedName>
        <fullName evidence="1">Uncharacterized protein</fullName>
    </submittedName>
</protein>
<evidence type="ECO:0000313" key="2">
    <source>
        <dbReference type="Proteomes" id="UP000680670"/>
    </source>
</evidence>
<sequence>MEMVKWKDVLGKEHLLMEGKGDDVFHVIPSQYDDEGNSFTQIISREAMVEYIKETQIMSFQDIELTSTNRLQLDLMEIPSSCVIVICDGKAKLRELPPYGEYKIVTHQGKVKRMRREEGEEF</sequence>
<dbReference type="Proteomes" id="UP000680670">
    <property type="component" value="Unassembled WGS sequence"/>
</dbReference>
<accession>A0ABQ4KX88</accession>
<dbReference type="EMBL" id="BORJ01000004">
    <property type="protein sequence ID" value="GIN96120.1"/>
    <property type="molecule type" value="Genomic_DNA"/>
</dbReference>
<comment type="caution">
    <text evidence="1">The sequence shown here is derived from an EMBL/GenBank/DDBJ whole genome shotgun (WGS) entry which is preliminary data.</text>
</comment>
<dbReference type="Pfam" id="PF17356">
    <property type="entry name" value="PBSX_XtrA"/>
    <property type="match status" value="1"/>
</dbReference>
<keyword evidence="2" id="KW-1185">Reference proteome</keyword>
<reference evidence="1 2" key="1">
    <citation type="submission" date="2021-03" db="EMBL/GenBank/DDBJ databases">
        <title>Antimicrobial resistance genes in bacteria isolated from Japanese honey, and their potential for conferring macrolide and lincosamide resistance in the American foulbrood pathogen Paenibacillus larvae.</title>
        <authorList>
            <person name="Okamoto M."/>
            <person name="Kumagai M."/>
            <person name="Kanamori H."/>
            <person name="Takamatsu D."/>
        </authorList>
    </citation>
    <scope>NUCLEOTIDE SEQUENCE [LARGE SCALE GENOMIC DNA]</scope>
    <source>
        <strain evidence="1 2">J6TS1</strain>
    </source>
</reference>
<evidence type="ECO:0000313" key="1">
    <source>
        <dbReference type="EMBL" id="GIN96120.1"/>
    </source>
</evidence>
<proteinExistence type="predicted"/>
<name>A0ABQ4KX88_SIMTE</name>